<comment type="caution">
    <text evidence="9">The sequence shown here is derived from an EMBL/GenBank/DDBJ whole genome shotgun (WGS) entry which is preliminary data.</text>
</comment>
<keyword evidence="10" id="KW-1185">Reference proteome</keyword>
<feature type="coiled-coil region" evidence="6">
    <location>
        <begin position="274"/>
        <end position="301"/>
    </location>
</feature>
<evidence type="ECO:0000313" key="10">
    <source>
        <dbReference type="Proteomes" id="UP000293952"/>
    </source>
</evidence>
<keyword evidence="5" id="KW-0067">ATP-binding</keyword>
<dbReference type="Gene3D" id="3.40.50.300">
    <property type="entry name" value="P-loop containing nucleotide triphosphate hydrolases"/>
    <property type="match status" value="2"/>
</dbReference>
<dbReference type="GO" id="GO:0043139">
    <property type="term" value="F:5'-3' DNA helicase activity"/>
    <property type="evidence" value="ECO:0007669"/>
    <property type="project" value="TreeGrafter"/>
</dbReference>
<dbReference type="PANTHER" id="PTHR43788">
    <property type="entry name" value="DNA2/NAM7 HELICASE FAMILY MEMBER"/>
    <property type="match status" value="1"/>
</dbReference>
<dbReference type="InterPro" id="IPR047187">
    <property type="entry name" value="SF1_C_Upf1"/>
</dbReference>
<keyword evidence="4" id="KW-0347">Helicase</keyword>
<dbReference type="Proteomes" id="UP000293952">
    <property type="component" value="Unassembled WGS sequence"/>
</dbReference>
<dbReference type="EMBL" id="SETE01000001">
    <property type="protein sequence ID" value="RYM35993.1"/>
    <property type="molecule type" value="Genomic_DNA"/>
</dbReference>
<feature type="domain" description="DNA2/NAM7 helicase-like C-terminal" evidence="8">
    <location>
        <begin position="409"/>
        <end position="579"/>
    </location>
</feature>
<dbReference type="InterPro" id="IPR027417">
    <property type="entry name" value="P-loop_NTPase"/>
</dbReference>
<dbReference type="PANTHER" id="PTHR43788:SF8">
    <property type="entry name" value="DNA-BINDING PROTEIN SMUBP-2"/>
    <property type="match status" value="1"/>
</dbReference>
<evidence type="ECO:0000259" key="7">
    <source>
        <dbReference type="Pfam" id="PF13086"/>
    </source>
</evidence>
<proteinExistence type="inferred from homology"/>
<dbReference type="InterPro" id="IPR041677">
    <property type="entry name" value="DNA2/NAM7_AAA_11"/>
</dbReference>
<evidence type="ECO:0008006" key="11">
    <source>
        <dbReference type="Google" id="ProtNLM"/>
    </source>
</evidence>
<keyword evidence="6" id="KW-0175">Coiled coil</keyword>
<dbReference type="GO" id="GO:0016787">
    <property type="term" value="F:hydrolase activity"/>
    <property type="evidence" value="ECO:0007669"/>
    <property type="project" value="UniProtKB-KW"/>
</dbReference>
<dbReference type="InterPro" id="IPR041679">
    <property type="entry name" value="DNA2/NAM7-like_C"/>
</dbReference>
<evidence type="ECO:0000313" key="9">
    <source>
        <dbReference type="EMBL" id="RYM35993.1"/>
    </source>
</evidence>
<keyword evidence="3" id="KW-0378">Hydrolase</keyword>
<dbReference type="GO" id="GO:0005694">
    <property type="term" value="C:chromosome"/>
    <property type="evidence" value="ECO:0007669"/>
    <property type="project" value="UniProtKB-ARBA"/>
</dbReference>
<feature type="domain" description="DNA2/NAM7 helicase helicase" evidence="7">
    <location>
        <begin position="179"/>
        <end position="400"/>
    </location>
</feature>
<accession>A0A4Q4KRQ5</accession>
<evidence type="ECO:0000259" key="8">
    <source>
        <dbReference type="Pfam" id="PF13087"/>
    </source>
</evidence>
<dbReference type="RefSeq" id="WP_130092358.1">
    <property type="nucleotide sequence ID" value="NZ_SETE01000001.1"/>
</dbReference>
<evidence type="ECO:0000256" key="4">
    <source>
        <dbReference type="ARBA" id="ARBA00022806"/>
    </source>
</evidence>
<dbReference type="Pfam" id="PF13086">
    <property type="entry name" value="AAA_11"/>
    <property type="match status" value="1"/>
</dbReference>
<evidence type="ECO:0000256" key="6">
    <source>
        <dbReference type="SAM" id="Coils"/>
    </source>
</evidence>
<keyword evidence="2" id="KW-0547">Nucleotide-binding</keyword>
<organism evidence="9 10">
    <name type="scientific">Brumimicrobium glaciale</name>
    <dbReference type="NCBI Taxonomy" id="200475"/>
    <lineage>
        <taxon>Bacteria</taxon>
        <taxon>Pseudomonadati</taxon>
        <taxon>Bacteroidota</taxon>
        <taxon>Flavobacteriia</taxon>
        <taxon>Flavobacteriales</taxon>
        <taxon>Crocinitomicaceae</taxon>
        <taxon>Brumimicrobium</taxon>
    </lineage>
</organism>
<comment type="similarity">
    <text evidence="1">Belongs to the DNA2/NAM7 helicase family.</text>
</comment>
<dbReference type="OrthoDB" id="9757917at2"/>
<dbReference type="FunFam" id="3.40.50.300:FF:000326">
    <property type="entry name" value="P-loop containing nucleoside triphosphate hydrolase"/>
    <property type="match status" value="1"/>
</dbReference>
<protein>
    <recommendedName>
        <fullName evidence="11">IGHMBP2 family helicase</fullName>
    </recommendedName>
</protein>
<evidence type="ECO:0000256" key="2">
    <source>
        <dbReference type="ARBA" id="ARBA00022741"/>
    </source>
</evidence>
<dbReference type="InterPro" id="IPR050534">
    <property type="entry name" value="Coronavir_polyprotein_1ab"/>
</dbReference>
<dbReference type="GO" id="GO:0005524">
    <property type="term" value="F:ATP binding"/>
    <property type="evidence" value="ECO:0007669"/>
    <property type="project" value="UniProtKB-KW"/>
</dbReference>
<reference evidence="9 10" key="1">
    <citation type="submission" date="2019-02" db="EMBL/GenBank/DDBJ databases">
        <title>Genome sequence of the sea-ice species Brumimicrobium glaciale.</title>
        <authorList>
            <person name="Bowman J.P."/>
        </authorList>
    </citation>
    <scope>NUCLEOTIDE SEQUENCE [LARGE SCALE GENOMIC DNA]</scope>
    <source>
        <strain evidence="9 10">IC156</strain>
    </source>
</reference>
<evidence type="ECO:0000256" key="1">
    <source>
        <dbReference type="ARBA" id="ARBA00007913"/>
    </source>
</evidence>
<sequence>MEVGTVIQEMRELLRLEEEAQEKKWFEQDVSLKDLRREGIILHPVNIQNKSFGYTDQPVITVTFHTPGGVNNSYYSQGTPVALFLPSSNEICNGQLLSISDRKAEVLLYTDDFPDWIDEKNLGIKRLPDNRTFQMMHSVLKRIDKGEDKSIKDLFEYVHGIKKQAEIQPSEKKINIGDHLNEFQLKAVENGLCDLPLQIIHGPPGTGKTTTIVALIQSLRKQGLSIIASAPSNAAVDHLAQQLLNSGLKVLRLGNTAKVNKTVWEHTPEGILSQDKYSKQIKKLKIQAAEYRKMAHQYKRSFGKSEREQRKLLFNEVYAIRDQIKSMSKHYLSQFFDAADVILGTPIGLMDSMLKEKKFDVAFLDEAGQCIEPLAWLVLEKANRAILSGDHLQLPPTIISDEAARKGLATSVLERAIDAGVQRDLLEIQYRMTPEIAGFSSRYFYEGKLQSHAASIPESMIFYDTAGAGFDEKRLENSRSTANPEELRIVVENADKWIEEGQTAVFISPYSSQVELAKAELKNIEVSTIDAFQGQEADVIILSLVRSNTEGKIGFLSDYRRMNVALTRAKKKLIVIGDSATLANDKFYREFVEYAEEVGGYRSVFEIITN</sequence>
<dbReference type="Pfam" id="PF13087">
    <property type="entry name" value="AAA_12"/>
    <property type="match status" value="1"/>
</dbReference>
<dbReference type="AlphaFoldDB" id="A0A4Q4KRQ5"/>
<evidence type="ECO:0000256" key="3">
    <source>
        <dbReference type="ARBA" id="ARBA00022801"/>
    </source>
</evidence>
<evidence type="ECO:0000256" key="5">
    <source>
        <dbReference type="ARBA" id="ARBA00022840"/>
    </source>
</evidence>
<dbReference type="Gene3D" id="2.40.30.270">
    <property type="match status" value="1"/>
</dbReference>
<gene>
    <name evidence="9" type="ORF">ERX46_03070</name>
</gene>
<dbReference type="SUPFAM" id="SSF52540">
    <property type="entry name" value="P-loop containing nucleoside triphosphate hydrolases"/>
    <property type="match status" value="1"/>
</dbReference>
<name>A0A4Q4KRQ5_9FLAO</name>
<dbReference type="CDD" id="cd18808">
    <property type="entry name" value="SF1_C_Upf1"/>
    <property type="match status" value="1"/>
</dbReference>